<proteinExistence type="predicted"/>
<evidence type="ECO:0000313" key="5">
    <source>
        <dbReference type="Proteomes" id="UP000321947"/>
    </source>
</evidence>
<evidence type="ECO:0000313" key="3">
    <source>
        <dbReference type="EMBL" id="TYK22229.1"/>
    </source>
</evidence>
<gene>
    <name evidence="3" type="ORF">E5676_scaffold333G001240</name>
    <name evidence="2" type="ORF">E6C27_scaffold55G001580</name>
</gene>
<organism evidence="3 5">
    <name type="scientific">Cucumis melo var. makuwa</name>
    <name type="common">Oriental melon</name>
    <dbReference type="NCBI Taxonomy" id="1194695"/>
    <lineage>
        <taxon>Eukaryota</taxon>
        <taxon>Viridiplantae</taxon>
        <taxon>Streptophyta</taxon>
        <taxon>Embryophyta</taxon>
        <taxon>Tracheophyta</taxon>
        <taxon>Spermatophyta</taxon>
        <taxon>Magnoliopsida</taxon>
        <taxon>eudicotyledons</taxon>
        <taxon>Gunneridae</taxon>
        <taxon>Pentapetalae</taxon>
        <taxon>rosids</taxon>
        <taxon>fabids</taxon>
        <taxon>Cucurbitales</taxon>
        <taxon>Cucurbitaceae</taxon>
        <taxon>Benincaseae</taxon>
        <taxon>Cucumis</taxon>
    </lineage>
</organism>
<evidence type="ECO:0000313" key="2">
    <source>
        <dbReference type="EMBL" id="KAA0051415.1"/>
    </source>
</evidence>
<dbReference type="EMBL" id="SSTE01011267">
    <property type="protein sequence ID" value="KAA0051415.1"/>
    <property type="molecule type" value="Genomic_DNA"/>
</dbReference>
<comment type="caution">
    <text evidence="3">The sequence shown here is derived from an EMBL/GenBank/DDBJ whole genome shotgun (WGS) entry which is preliminary data.</text>
</comment>
<protein>
    <submittedName>
        <fullName evidence="3">Retrotransposon protein</fullName>
    </submittedName>
</protein>
<dbReference type="EMBL" id="SSTD01005204">
    <property type="protein sequence ID" value="TYK22229.1"/>
    <property type="molecule type" value="Genomic_DNA"/>
</dbReference>
<accession>A0A5D3DG43</accession>
<dbReference type="AlphaFoldDB" id="A0A5D3DG43"/>
<evidence type="ECO:0000256" key="1">
    <source>
        <dbReference type="SAM" id="MobiDB-lite"/>
    </source>
</evidence>
<feature type="compositionally biased region" description="Basic and acidic residues" evidence="1">
    <location>
        <begin position="89"/>
        <end position="100"/>
    </location>
</feature>
<dbReference type="Proteomes" id="UP000321947">
    <property type="component" value="Unassembled WGS sequence"/>
</dbReference>
<name>A0A5D3DG43_CUCMM</name>
<feature type="region of interest" description="Disordered" evidence="1">
    <location>
        <begin position="76"/>
        <end position="106"/>
    </location>
</feature>
<sequence length="131" mass="14963">MFPTGPSCSGFDWNDDAKCIIAENDLFDNWVKATRGRAETFIDVESNAPSGYKGFPPHDGNDMAIHTMYNQGFNMSHEDVRTPQPSRASDYRMESSESKRKQGGQHMETIDFMMRWNMQMTNWGPFPSGPR</sequence>
<evidence type="ECO:0000313" key="4">
    <source>
        <dbReference type="Proteomes" id="UP000321393"/>
    </source>
</evidence>
<reference evidence="4 5" key="1">
    <citation type="submission" date="2019-08" db="EMBL/GenBank/DDBJ databases">
        <title>Draft genome sequences of two oriental melons (Cucumis melo L. var makuwa).</title>
        <authorList>
            <person name="Kwon S.-Y."/>
        </authorList>
    </citation>
    <scope>NUCLEOTIDE SEQUENCE [LARGE SCALE GENOMIC DNA]</scope>
    <source>
        <strain evidence="5">cv. Chang Bougi</strain>
        <strain evidence="4">cv. SW 3</strain>
        <tissue evidence="3">Leaf</tissue>
    </source>
</reference>
<dbReference type="Proteomes" id="UP000321393">
    <property type="component" value="Unassembled WGS sequence"/>
</dbReference>